<accession>A0ABR8JSR0</accession>
<proteinExistence type="predicted"/>
<keyword evidence="3" id="KW-1185">Reference proteome</keyword>
<dbReference type="Pfam" id="PF07484">
    <property type="entry name" value="Collar"/>
    <property type="match status" value="1"/>
</dbReference>
<gene>
    <name evidence="2" type="ORF">IC234_09450</name>
</gene>
<dbReference type="InterPro" id="IPR011083">
    <property type="entry name" value="Phage_tail_collar_dom"/>
</dbReference>
<reference evidence="2 3" key="1">
    <citation type="submission" date="2020-09" db="EMBL/GenBank/DDBJ databases">
        <authorList>
            <person name="Kim M.K."/>
        </authorList>
    </citation>
    <scope>NUCLEOTIDE SEQUENCE [LARGE SCALE GENOMIC DNA]</scope>
    <source>
        <strain evidence="2 3">BT189</strain>
    </source>
</reference>
<sequence>MLFAGNFAPQGWAFCDGSLLPIAVYDALFSLIGTTYGGDGVNTFGVPDLRGRAPRHQGTGPGLSTYVIGQTAGVESVTMTTAQMPAHSHQGPASTTATTASPVGAFSAALAATDVNGEAVNALGYGPAASLANASFVQVQPAGGGQPIGIMPPSLAMNYCISLFGVYPSQQ</sequence>
<name>A0ABR8JSR0_9BACT</name>
<dbReference type="EMBL" id="JACXAC010000003">
    <property type="protein sequence ID" value="MBD2722352.1"/>
    <property type="molecule type" value="Genomic_DNA"/>
</dbReference>
<evidence type="ECO:0000313" key="3">
    <source>
        <dbReference type="Proteomes" id="UP000606003"/>
    </source>
</evidence>
<feature type="domain" description="Phage tail collar" evidence="1">
    <location>
        <begin position="1"/>
        <end position="54"/>
    </location>
</feature>
<protein>
    <submittedName>
        <fullName evidence="2">Phage tail protein</fullName>
    </submittedName>
</protein>
<dbReference type="Gene3D" id="3.90.1340.10">
    <property type="entry name" value="Phage tail collar domain"/>
    <property type="match status" value="1"/>
</dbReference>
<evidence type="ECO:0000313" key="2">
    <source>
        <dbReference type="EMBL" id="MBD2722352.1"/>
    </source>
</evidence>
<evidence type="ECO:0000259" key="1">
    <source>
        <dbReference type="Pfam" id="PF07484"/>
    </source>
</evidence>
<dbReference type="SUPFAM" id="SSF88874">
    <property type="entry name" value="Receptor-binding domain of short tail fibre protein gp12"/>
    <property type="match status" value="1"/>
</dbReference>
<dbReference type="InterPro" id="IPR037053">
    <property type="entry name" value="Phage_tail_collar_dom_sf"/>
</dbReference>
<organism evidence="2 3">
    <name type="scientific">Hymenobacter armeniacus</name>
    <dbReference type="NCBI Taxonomy" id="2771358"/>
    <lineage>
        <taxon>Bacteria</taxon>
        <taxon>Pseudomonadati</taxon>
        <taxon>Bacteroidota</taxon>
        <taxon>Cytophagia</taxon>
        <taxon>Cytophagales</taxon>
        <taxon>Hymenobacteraceae</taxon>
        <taxon>Hymenobacter</taxon>
    </lineage>
</organism>
<dbReference type="Proteomes" id="UP000606003">
    <property type="component" value="Unassembled WGS sequence"/>
</dbReference>
<comment type="caution">
    <text evidence="2">The sequence shown here is derived from an EMBL/GenBank/DDBJ whole genome shotgun (WGS) entry which is preliminary data.</text>
</comment>